<keyword evidence="4" id="KW-0862">Zinc</keyword>
<dbReference type="GO" id="GO:0071013">
    <property type="term" value="C:catalytic step 2 spliceosome"/>
    <property type="evidence" value="ECO:0007669"/>
    <property type="project" value="TreeGrafter"/>
</dbReference>
<name>A0A7M7GBA1_NASVI</name>
<evidence type="ECO:0000313" key="8">
    <source>
        <dbReference type="EnsemblMetazoa" id="XP_001606329"/>
    </source>
</evidence>
<dbReference type="KEGG" id="nvi:100122728"/>
<evidence type="ECO:0000256" key="2">
    <source>
        <dbReference type="ARBA" id="ARBA00022723"/>
    </source>
</evidence>
<evidence type="ECO:0000256" key="5">
    <source>
        <dbReference type="ARBA" id="ARBA00023242"/>
    </source>
</evidence>
<gene>
    <name evidence="8" type="primary">100122728</name>
</gene>
<keyword evidence="5" id="KW-0539">Nucleus</keyword>
<dbReference type="InterPro" id="IPR052115">
    <property type="entry name" value="NEXT_complex_subunit_ZCCHC8"/>
</dbReference>
<proteinExistence type="predicted"/>
<keyword evidence="2" id="KW-0479">Metal-binding</keyword>
<dbReference type="OrthoDB" id="8026949at2759"/>
<protein>
    <recommendedName>
        <fullName evidence="7">PSP proline-rich domain-containing protein</fullName>
    </recommendedName>
</protein>
<feature type="compositionally biased region" description="Polar residues" evidence="6">
    <location>
        <begin position="459"/>
        <end position="470"/>
    </location>
</feature>
<feature type="domain" description="PSP proline-rich" evidence="7">
    <location>
        <begin position="250"/>
        <end position="302"/>
    </location>
</feature>
<dbReference type="EnsemblMetazoa" id="XM_001606279">
    <property type="protein sequence ID" value="XP_001606329"/>
    <property type="gene ID" value="LOC100122728"/>
</dbReference>
<sequence length="612" mass="68288">MTSPQSSPASPTEVITLDTSLEESVSQNDCIDETNLSEIILDTTDVIFDGTLAPGAAPPGFVVIDEEREPPTPMPKRKKKTEPILKVVFRDPASFRSYHKRIECFLKELVSSKSSKRKVATSIEDLVLQIFDAKDEHGDPSELDSSISIIEDKHPNDLLFTIENEPKMQDDLDIPMYGKKFTGLEKPKEDKEIKEDFAPKMTCFNCMGNHSLRDCDQPRNYANINKNRKEHAAKRGPTNSRYHLEDDQKYGHFVPGQISSNLRRALGLMDDELPRHIYRMRSLGYPPGWLEEARQQHSGLSLFDDAGKAEVNSDEEGEIICPGDRDKYDIKKIINFPGFNVENPEGVHDEGMEYWGSSVQIQSSKNAMISYLSHKQVDDGYKRKKMPNAANAIVRTDVNPGEMEIDEVEDTPVECVPVKNLFIPPLPKDNGPELPPPPPGVEDSESPSQEDLSNHSNDESTAPSPRNDSPSLVDLETKHKQLLAELDESSSHSNPDSTKTKLSNPGSVETEVPEVESANAKESDSNKMNVNNSTPKNGSKTQTIKIVKSIHLGTPILKSASPFRKLPSSEKFSKDICDVINFENLPDATGKYDQMSELLQKVRSAVAEFQKE</sequence>
<organism evidence="8 9">
    <name type="scientific">Nasonia vitripennis</name>
    <name type="common">Parasitic wasp</name>
    <dbReference type="NCBI Taxonomy" id="7425"/>
    <lineage>
        <taxon>Eukaryota</taxon>
        <taxon>Metazoa</taxon>
        <taxon>Ecdysozoa</taxon>
        <taxon>Arthropoda</taxon>
        <taxon>Hexapoda</taxon>
        <taxon>Insecta</taxon>
        <taxon>Pterygota</taxon>
        <taxon>Neoptera</taxon>
        <taxon>Endopterygota</taxon>
        <taxon>Hymenoptera</taxon>
        <taxon>Apocrita</taxon>
        <taxon>Proctotrupomorpha</taxon>
        <taxon>Chalcidoidea</taxon>
        <taxon>Pteromalidae</taxon>
        <taxon>Pteromalinae</taxon>
        <taxon>Nasonia</taxon>
    </lineage>
</organism>
<dbReference type="GO" id="GO:0008270">
    <property type="term" value="F:zinc ion binding"/>
    <property type="evidence" value="ECO:0007669"/>
    <property type="project" value="UniProtKB-KW"/>
</dbReference>
<evidence type="ECO:0000313" key="9">
    <source>
        <dbReference type="Proteomes" id="UP000002358"/>
    </source>
</evidence>
<dbReference type="InterPro" id="IPR006568">
    <property type="entry name" value="PSP_pro-rich"/>
</dbReference>
<dbReference type="GO" id="GO:0003723">
    <property type="term" value="F:RNA binding"/>
    <property type="evidence" value="ECO:0007669"/>
    <property type="project" value="TreeGrafter"/>
</dbReference>
<evidence type="ECO:0000256" key="1">
    <source>
        <dbReference type="ARBA" id="ARBA00004123"/>
    </source>
</evidence>
<feature type="compositionally biased region" description="Polar residues" evidence="6">
    <location>
        <begin position="491"/>
        <end position="507"/>
    </location>
</feature>
<dbReference type="Proteomes" id="UP000002358">
    <property type="component" value="Chromosome 3"/>
</dbReference>
<feature type="compositionally biased region" description="Polar residues" evidence="6">
    <location>
        <begin position="526"/>
        <end position="542"/>
    </location>
</feature>
<dbReference type="FunCoup" id="A0A7M7GBA1">
    <property type="interactions" value="92"/>
</dbReference>
<keyword evidence="3" id="KW-0863">Zinc-finger</keyword>
<dbReference type="AlphaFoldDB" id="A0A7M7GBA1"/>
<feature type="region of interest" description="Disordered" evidence="6">
    <location>
        <begin position="424"/>
        <end position="542"/>
    </location>
</feature>
<evidence type="ECO:0000256" key="4">
    <source>
        <dbReference type="ARBA" id="ARBA00022833"/>
    </source>
</evidence>
<evidence type="ECO:0000259" key="7">
    <source>
        <dbReference type="SMART" id="SM00581"/>
    </source>
</evidence>
<evidence type="ECO:0000256" key="3">
    <source>
        <dbReference type="ARBA" id="ARBA00022771"/>
    </source>
</evidence>
<dbReference type="OMA" id="TGNVQYY"/>
<keyword evidence="9" id="KW-1185">Reference proteome</keyword>
<dbReference type="InParanoid" id="A0A7M7GBA1"/>
<dbReference type="Pfam" id="PF04046">
    <property type="entry name" value="PSP"/>
    <property type="match status" value="1"/>
</dbReference>
<reference evidence="8" key="1">
    <citation type="submission" date="2021-01" db="UniProtKB">
        <authorList>
            <consortium name="EnsemblMetazoa"/>
        </authorList>
    </citation>
    <scope>IDENTIFICATION</scope>
</reference>
<comment type="subcellular location">
    <subcellularLocation>
        <location evidence="1">Nucleus</location>
    </subcellularLocation>
</comment>
<dbReference type="SMART" id="SM00581">
    <property type="entry name" value="PSP"/>
    <property type="match status" value="1"/>
</dbReference>
<dbReference type="PANTHER" id="PTHR13316:SF0">
    <property type="entry name" value="ZINC FINGER CCHC DOMAIN-CONTAINING PROTEIN 8"/>
    <property type="match status" value="1"/>
</dbReference>
<evidence type="ECO:0000256" key="6">
    <source>
        <dbReference type="SAM" id="MobiDB-lite"/>
    </source>
</evidence>
<dbReference type="PANTHER" id="PTHR13316">
    <property type="entry name" value="ZINC FINGER, CCHC DOMAIN CONTAINING 8"/>
    <property type="match status" value="1"/>
</dbReference>
<accession>A0A7M7GBA1</accession>